<dbReference type="Pfam" id="PF00196">
    <property type="entry name" value="GerE"/>
    <property type="match status" value="1"/>
</dbReference>
<dbReference type="InterPro" id="IPR016032">
    <property type="entry name" value="Sig_transdc_resp-reg_C-effctor"/>
</dbReference>
<gene>
    <name evidence="6" type="ORF">P9H32_00450</name>
</gene>
<dbReference type="EMBL" id="JARVCO010000002">
    <property type="protein sequence ID" value="MDZ8117081.1"/>
    <property type="molecule type" value="Genomic_DNA"/>
</dbReference>
<organism evidence="6 7">
    <name type="scientific">Pontiella agarivorans</name>
    <dbReference type="NCBI Taxonomy" id="3038953"/>
    <lineage>
        <taxon>Bacteria</taxon>
        <taxon>Pseudomonadati</taxon>
        <taxon>Kiritimatiellota</taxon>
        <taxon>Kiritimatiellia</taxon>
        <taxon>Kiritimatiellales</taxon>
        <taxon>Pontiellaceae</taxon>
        <taxon>Pontiella</taxon>
    </lineage>
</organism>
<dbReference type="RefSeq" id="WP_322606886.1">
    <property type="nucleotide sequence ID" value="NZ_JARVCO010000002.1"/>
</dbReference>
<dbReference type="Gene3D" id="3.40.50.2300">
    <property type="match status" value="1"/>
</dbReference>
<dbReference type="PROSITE" id="PS50110">
    <property type="entry name" value="RESPONSE_REGULATORY"/>
    <property type="match status" value="1"/>
</dbReference>
<dbReference type="CDD" id="cd06170">
    <property type="entry name" value="LuxR_C_like"/>
    <property type="match status" value="1"/>
</dbReference>
<name>A0ABU5MSA5_9BACT</name>
<protein>
    <submittedName>
        <fullName evidence="6">Response regulator transcription factor</fullName>
    </submittedName>
</protein>
<dbReference type="InterPro" id="IPR011006">
    <property type="entry name" value="CheY-like_superfamily"/>
</dbReference>
<evidence type="ECO:0000313" key="7">
    <source>
        <dbReference type="Proteomes" id="UP001290861"/>
    </source>
</evidence>
<dbReference type="PROSITE" id="PS50043">
    <property type="entry name" value="HTH_LUXR_2"/>
    <property type="match status" value="1"/>
</dbReference>
<dbReference type="PANTHER" id="PTHR43214">
    <property type="entry name" value="TWO-COMPONENT RESPONSE REGULATOR"/>
    <property type="match status" value="1"/>
</dbReference>
<sequence>MSKENKAVSIWLVEDEKHYREAMVCHLELDDRITRVESFGSYEKALVKLSRTDLPDLILLDLHLPGINGIEAATALKHHYPELNVLVLTSSSDRKSVFDAICAGANGYLVKSDSIEEILQGIHQVLDGGVPLSREVASYVLDTVRSMAPKSSKVELSERETEILRLLADGESRKKVAHKLHIAVATVDYHLRSVYEKLQVHSTAGAIGEAFRQKLID</sequence>
<evidence type="ECO:0000259" key="5">
    <source>
        <dbReference type="PROSITE" id="PS50110"/>
    </source>
</evidence>
<accession>A0ABU5MSA5</accession>
<evidence type="ECO:0000256" key="1">
    <source>
        <dbReference type="ARBA" id="ARBA00022553"/>
    </source>
</evidence>
<reference evidence="6 7" key="1">
    <citation type="journal article" date="2024" name="Appl. Environ. Microbiol.">
        <title>Pontiella agarivorans sp. nov., a novel marine anaerobic bacterium capable of degrading macroalgal polysaccharides and fixing nitrogen.</title>
        <authorList>
            <person name="Liu N."/>
            <person name="Kivenson V."/>
            <person name="Peng X."/>
            <person name="Cui Z."/>
            <person name="Lankiewicz T.S."/>
            <person name="Gosselin K.M."/>
            <person name="English C.J."/>
            <person name="Blair E.M."/>
            <person name="O'Malley M.A."/>
            <person name="Valentine D.L."/>
        </authorList>
    </citation>
    <scope>NUCLEOTIDE SEQUENCE [LARGE SCALE GENOMIC DNA]</scope>
    <source>
        <strain evidence="6 7">NLcol2</strain>
    </source>
</reference>
<dbReference type="Proteomes" id="UP001290861">
    <property type="component" value="Unassembled WGS sequence"/>
</dbReference>
<dbReference type="InterPro" id="IPR001789">
    <property type="entry name" value="Sig_transdc_resp-reg_receiver"/>
</dbReference>
<feature type="domain" description="Response regulatory" evidence="5">
    <location>
        <begin position="9"/>
        <end position="126"/>
    </location>
</feature>
<dbReference type="SUPFAM" id="SSF46894">
    <property type="entry name" value="C-terminal effector domain of the bipartite response regulators"/>
    <property type="match status" value="1"/>
</dbReference>
<evidence type="ECO:0000313" key="6">
    <source>
        <dbReference type="EMBL" id="MDZ8117081.1"/>
    </source>
</evidence>
<dbReference type="CDD" id="cd17535">
    <property type="entry name" value="REC_NarL-like"/>
    <property type="match status" value="1"/>
</dbReference>
<comment type="caution">
    <text evidence="6">The sequence shown here is derived from an EMBL/GenBank/DDBJ whole genome shotgun (WGS) entry which is preliminary data.</text>
</comment>
<proteinExistence type="predicted"/>
<dbReference type="InterPro" id="IPR058245">
    <property type="entry name" value="NreC/VraR/RcsB-like_REC"/>
</dbReference>
<feature type="domain" description="HTH luxR-type" evidence="4">
    <location>
        <begin position="149"/>
        <end position="214"/>
    </location>
</feature>
<evidence type="ECO:0000256" key="3">
    <source>
        <dbReference type="PROSITE-ProRule" id="PRU00169"/>
    </source>
</evidence>
<dbReference type="PRINTS" id="PR00038">
    <property type="entry name" value="HTHLUXR"/>
</dbReference>
<keyword evidence="7" id="KW-1185">Reference proteome</keyword>
<dbReference type="SMART" id="SM00448">
    <property type="entry name" value="REC"/>
    <property type="match status" value="1"/>
</dbReference>
<dbReference type="InterPro" id="IPR000792">
    <property type="entry name" value="Tscrpt_reg_LuxR_C"/>
</dbReference>
<feature type="modified residue" description="4-aspartylphosphate" evidence="3">
    <location>
        <position position="61"/>
    </location>
</feature>
<dbReference type="SUPFAM" id="SSF52172">
    <property type="entry name" value="CheY-like"/>
    <property type="match status" value="1"/>
</dbReference>
<evidence type="ECO:0000256" key="2">
    <source>
        <dbReference type="ARBA" id="ARBA00023125"/>
    </source>
</evidence>
<dbReference type="SMART" id="SM00421">
    <property type="entry name" value="HTH_LUXR"/>
    <property type="match status" value="1"/>
</dbReference>
<dbReference type="Pfam" id="PF00072">
    <property type="entry name" value="Response_reg"/>
    <property type="match status" value="1"/>
</dbReference>
<dbReference type="InterPro" id="IPR039420">
    <property type="entry name" value="WalR-like"/>
</dbReference>
<keyword evidence="1 3" id="KW-0597">Phosphoprotein</keyword>
<keyword evidence="2" id="KW-0238">DNA-binding</keyword>
<evidence type="ECO:0000259" key="4">
    <source>
        <dbReference type="PROSITE" id="PS50043"/>
    </source>
</evidence>